<dbReference type="InterPro" id="IPR015068">
    <property type="entry name" value="DUF1877"/>
</dbReference>
<dbReference type="RefSeq" id="WP_330820533.1">
    <property type="nucleotide sequence ID" value="NZ_JAZBJP010000001.1"/>
</dbReference>
<dbReference type="Pfam" id="PF08974">
    <property type="entry name" value="DUF1877"/>
    <property type="match status" value="1"/>
</dbReference>
<name>A0ABU7NHF7_9ACTN</name>
<accession>A0ABU7NHF7</accession>
<evidence type="ECO:0000313" key="1">
    <source>
        <dbReference type="EMBL" id="MEE4418311.1"/>
    </source>
</evidence>
<organism evidence="1 2">
    <name type="scientific">Streptomyces bugieae</name>
    <dbReference type="NCBI Taxonomy" id="3098223"/>
    <lineage>
        <taxon>Bacteria</taxon>
        <taxon>Bacillati</taxon>
        <taxon>Actinomycetota</taxon>
        <taxon>Actinomycetes</taxon>
        <taxon>Kitasatosporales</taxon>
        <taxon>Streptomycetaceae</taxon>
        <taxon>Streptomyces</taxon>
    </lineage>
</organism>
<dbReference type="InterPro" id="IPR035944">
    <property type="entry name" value="YfbM-like_sf"/>
</dbReference>
<dbReference type="EMBL" id="JAZBJP010000001">
    <property type="protein sequence ID" value="MEE4418311.1"/>
    <property type="molecule type" value="Genomic_DNA"/>
</dbReference>
<keyword evidence="2" id="KW-1185">Reference proteome</keyword>
<evidence type="ECO:0000313" key="2">
    <source>
        <dbReference type="Proteomes" id="UP001307760"/>
    </source>
</evidence>
<protein>
    <submittedName>
        <fullName evidence="1">YfbM family protein</fullName>
    </submittedName>
</protein>
<proteinExistence type="predicted"/>
<sequence>MKGWVDLNSMMGAAFMGMVISFTCVTPEELDRAEKDAEWAREFLWEVDELRPDNPGAYLDKAWAGLEFLLGEADEPLEFLMDGYQIDDEGTLFSWSVESVQDIAKRLGALPWERLVSHYDPARMAEEEVYPNIWDPEDDDEPEYLKGAYETLVGFFDATARLKSAALMSFSF</sequence>
<dbReference type="Gene3D" id="3.40.1760.10">
    <property type="entry name" value="YfbM-like super family"/>
    <property type="match status" value="1"/>
</dbReference>
<reference evidence="1 2" key="1">
    <citation type="submission" date="2023-12" db="EMBL/GenBank/DDBJ databases">
        <title>30 novel species of actinomycetes from the DSMZ collection.</title>
        <authorList>
            <person name="Nouioui I."/>
        </authorList>
    </citation>
    <scope>NUCLEOTIDE SEQUENCE [LARGE SCALE GENOMIC DNA]</scope>
    <source>
        <strain evidence="1 2">DSM 41528</strain>
    </source>
</reference>
<gene>
    <name evidence="1" type="ORF">V2J85_02960</name>
</gene>
<dbReference type="SUPFAM" id="SSF111069">
    <property type="entry name" value="Hypothetical protein yfbM"/>
    <property type="match status" value="1"/>
</dbReference>
<comment type="caution">
    <text evidence="1">The sequence shown here is derived from an EMBL/GenBank/DDBJ whole genome shotgun (WGS) entry which is preliminary data.</text>
</comment>
<dbReference type="Proteomes" id="UP001307760">
    <property type="component" value="Unassembled WGS sequence"/>
</dbReference>